<dbReference type="InterPro" id="IPR025139">
    <property type="entry name" value="DUF4062"/>
</dbReference>
<comment type="caution">
    <text evidence="2">The sequence shown here is derived from an EMBL/GenBank/DDBJ whole genome shotgun (WGS) entry which is preliminary data.</text>
</comment>
<name>A0ABV8DJK8_9BURK</name>
<proteinExistence type="predicted"/>
<accession>A0ABV8DJK8</accession>
<dbReference type="Proteomes" id="UP001595693">
    <property type="component" value="Unassembled WGS sequence"/>
</dbReference>
<dbReference type="RefSeq" id="WP_055396071.1">
    <property type="nucleotide sequence ID" value="NZ_JAMXAX010000042.1"/>
</dbReference>
<feature type="domain" description="DUF4062" evidence="1">
    <location>
        <begin position="13"/>
        <end position="97"/>
    </location>
</feature>
<evidence type="ECO:0000259" key="1">
    <source>
        <dbReference type="Pfam" id="PF13271"/>
    </source>
</evidence>
<reference evidence="3" key="1">
    <citation type="journal article" date="2019" name="Int. J. Syst. Evol. Microbiol.">
        <title>The Global Catalogue of Microorganisms (GCM) 10K type strain sequencing project: providing services to taxonomists for standard genome sequencing and annotation.</title>
        <authorList>
            <consortium name="The Broad Institute Genomics Platform"/>
            <consortium name="The Broad Institute Genome Sequencing Center for Infectious Disease"/>
            <person name="Wu L."/>
            <person name="Ma J."/>
        </authorList>
    </citation>
    <scope>NUCLEOTIDE SEQUENCE [LARGE SCALE GENOMIC DNA]</scope>
    <source>
        <strain evidence="3">CCUG 2113</strain>
    </source>
</reference>
<organism evidence="2 3">
    <name type="scientific">Acidovorax facilis</name>
    <dbReference type="NCBI Taxonomy" id="12917"/>
    <lineage>
        <taxon>Bacteria</taxon>
        <taxon>Pseudomonadati</taxon>
        <taxon>Pseudomonadota</taxon>
        <taxon>Betaproteobacteria</taxon>
        <taxon>Burkholderiales</taxon>
        <taxon>Comamonadaceae</taxon>
        <taxon>Acidovorax</taxon>
    </lineage>
</organism>
<dbReference type="EMBL" id="JBHSAJ010000186">
    <property type="protein sequence ID" value="MFC3938733.1"/>
    <property type="molecule type" value="Genomic_DNA"/>
</dbReference>
<protein>
    <submittedName>
        <fullName evidence="2">DUF4062 domain-containing protein</fullName>
    </submittedName>
</protein>
<keyword evidence="3" id="KW-1185">Reference proteome</keyword>
<evidence type="ECO:0000313" key="3">
    <source>
        <dbReference type="Proteomes" id="UP001595693"/>
    </source>
</evidence>
<evidence type="ECO:0000313" key="2">
    <source>
        <dbReference type="EMBL" id="MFC3938733.1"/>
    </source>
</evidence>
<sequence length="215" mass="24306">MSTDPKQKQLTLMVSSTVYGIEELLEKIYATLTAFGYEVWMSHKGTLPVSSTRTAFENCLHGVEHCDLFLSLITPQYGSGVAGRGEMSITHQELLKAIDLNKPRWILAHSDVVFARTLLMNLGHDSAEKRAALALKKNKVIDDLRVVDMYEAAIRHDVQVPDRKGNWVQKYVNPDDALLYASSQFFRYQEAESFVAEHLRDPQAVARKLKEGKKP</sequence>
<dbReference type="Pfam" id="PF13271">
    <property type="entry name" value="DUF4062"/>
    <property type="match status" value="1"/>
</dbReference>
<gene>
    <name evidence="2" type="ORF">ACFOW3_29355</name>
</gene>